<dbReference type="RefSeq" id="WP_145713105.1">
    <property type="nucleotide sequence ID" value="NZ_BAAAFY010000001.1"/>
</dbReference>
<comment type="caution">
    <text evidence="2">The sequence shown here is derived from an EMBL/GenBank/DDBJ whole genome shotgun (WGS) entry which is preliminary data.</text>
</comment>
<protein>
    <submittedName>
        <fullName evidence="2">Uncharacterized protein</fullName>
    </submittedName>
</protein>
<name>A0A562T3N4_CHIJA</name>
<keyword evidence="3" id="KW-1185">Reference proteome</keyword>
<dbReference type="PROSITE" id="PS51257">
    <property type="entry name" value="PROKAR_LIPOPROTEIN"/>
    <property type="match status" value="1"/>
</dbReference>
<feature type="signal peptide" evidence="1">
    <location>
        <begin position="1"/>
        <end position="30"/>
    </location>
</feature>
<evidence type="ECO:0000313" key="3">
    <source>
        <dbReference type="Proteomes" id="UP000316778"/>
    </source>
</evidence>
<evidence type="ECO:0000256" key="1">
    <source>
        <dbReference type="SAM" id="SignalP"/>
    </source>
</evidence>
<dbReference type="AlphaFoldDB" id="A0A562T3N4"/>
<dbReference type="Proteomes" id="UP000316778">
    <property type="component" value="Unassembled WGS sequence"/>
</dbReference>
<proteinExistence type="predicted"/>
<sequence length="128" mass="14273">MKTRTFILQSFSLSCLLAGMLVLSALTAGANDLKLNKDNNDKDKANKKTEKSLLMGALPKTNLSLDAGFRYSGMLSSEFKLTPSNTMNIKSVMTYKKGNVTYVLPYNFQVQQSSNMQFHKLQIVLPLK</sequence>
<evidence type="ECO:0000313" key="2">
    <source>
        <dbReference type="EMBL" id="TWI88161.1"/>
    </source>
</evidence>
<gene>
    <name evidence="2" type="ORF">LX66_2236</name>
</gene>
<keyword evidence="1" id="KW-0732">Signal</keyword>
<accession>A0A562T3N4</accession>
<feature type="chain" id="PRO_5021990994" evidence="1">
    <location>
        <begin position="31"/>
        <end position="128"/>
    </location>
</feature>
<reference evidence="2 3" key="1">
    <citation type="journal article" date="2013" name="Stand. Genomic Sci.">
        <title>Genomic Encyclopedia of Type Strains, Phase I: The one thousand microbial genomes (KMG-I) project.</title>
        <authorList>
            <person name="Kyrpides N.C."/>
            <person name="Woyke T."/>
            <person name="Eisen J.A."/>
            <person name="Garrity G."/>
            <person name="Lilburn T.G."/>
            <person name="Beck B.J."/>
            <person name="Whitman W.B."/>
            <person name="Hugenholtz P."/>
            <person name="Klenk H.P."/>
        </authorList>
    </citation>
    <scope>NUCLEOTIDE SEQUENCE [LARGE SCALE GENOMIC DNA]</scope>
    <source>
        <strain evidence="2 3">DSM 13484</strain>
    </source>
</reference>
<organism evidence="2 3">
    <name type="scientific">Chitinophaga japonensis</name>
    <name type="common">Flexibacter japonensis</name>
    <dbReference type="NCBI Taxonomy" id="104662"/>
    <lineage>
        <taxon>Bacteria</taxon>
        <taxon>Pseudomonadati</taxon>
        <taxon>Bacteroidota</taxon>
        <taxon>Chitinophagia</taxon>
        <taxon>Chitinophagales</taxon>
        <taxon>Chitinophagaceae</taxon>
        <taxon>Chitinophaga</taxon>
    </lineage>
</organism>
<dbReference type="OrthoDB" id="680659at2"/>
<dbReference type="EMBL" id="VLLG01000003">
    <property type="protein sequence ID" value="TWI88161.1"/>
    <property type="molecule type" value="Genomic_DNA"/>
</dbReference>